<proteinExistence type="predicted"/>
<name>A0A6M4A8K3_9BURK</name>
<dbReference type="KEGG" id="upi:EJG51_009035"/>
<dbReference type="InterPro" id="IPR045584">
    <property type="entry name" value="Pilin-like"/>
</dbReference>
<feature type="transmembrane region" description="Helical" evidence="1">
    <location>
        <begin position="6"/>
        <end position="28"/>
    </location>
</feature>
<keyword evidence="1" id="KW-0812">Transmembrane</keyword>
<dbReference type="SUPFAM" id="SSF54523">
    <property type="entry name" value="Pili subunits"/>
    <property type="match status" value="1"/>
</dbReference>
<sequence>MSNQQSGFTLIELVMVIVILGILAATALPKFVNLKTEASAAAAQGYAGGLNSAGSINYAGCAAVNFPAAAVTGKCEKVAKCSEAGKLLLPVLTILTPATLPTPTVSNAIYVIADTVVAVGATTSCSAVFGDGTNVGVPFTYSVIGA</sequence>
<evidence type="ECO:0000313" key="3">
    <source>
        <dbReference type="Proteomes" id="UP000274350"/>
    </source>
</evidence>
<gene>
    <name evidence="2" type="ORF">EJG51_009035</name>
</gene>
<dbReference type="Proteomes" id="UP000274350">
    <property type="component" value="Chromosome"/>
</dbReference>
<keyword evidence="3" id="KW-1185">Reference proteome</keyword>
<dbReference type="PROSITE" id="PS00409">
    <property type="entry name" value="PROKAR_NTER_METHYL"/>
    <property type="match status" value="1"/>
</dbReference>
<dbReference type="EMBL" id="CP051152">
    <property type="protein sequence ID" value="QJQ07672.1"/>
    <property type="molecule type" value="Genomic_DNA"/>
</dbReference>
<dbReference type="Pfam" id="PF07963">
    <property type="entry name" value="N_methyl"/>
    <property type="match status" value="1"/>
</dbReference>
<protein>
    <submittedName>
        <fullName evidence="2">Type II secretion system protein</fullName>
    </submittedName>
</protein>
<evidence type="ECO:0000256" key="1">
    <source>
        <dbReference type="SAM" id="Phobius"/>
    </source>
</evidence>
<organism evidence="2 3">
    <name type="scientific">Undibacterium piscinae</name>
    <dbReference type="NCBI Taxonomy" id="2495591"/>
    <lineage>
        <taxon>Bacteria</taxon>
        <taxon>Pseudomonadati</taxon>
        <taxon>Pseudomonadota</taxon>
        <taxon>Betaproteobacteria</taxon>
        <taxon>Burkholderiales</taxon>
        <taxon>Oxalobacteraceae</taxon>
        <taxon>Undibacterium</taxon>
    </lineage>
</organism>
<dbReference type="Gene3D" id="3.30.700.10">
    <property type="entry name" value="Glycoprotein, Type 4 Pilin"/>
    <property type="match status" value="1"/>
</dbReference>
<dbReference type="NCBIfam" id="TIGR02532">
    <property type="entry name" value="IV_pilin_GFxxxE"/>
    <property type="match status" value="1"/>
</dbReference>
<keyword evidence="1" id="KW-0472">Membrane</keyword>
<dbReference type="InterPro" id="IPR012902">
    <property type="entry name" value="N_methyl_site"/>
</dbReference>
<keyword evidence="1" id="KW-1133">Transmembrane helix</keyword>
<evidence type="ECO:0000313" key="2">
    <source>
        <dbReference type="EMBL" id="QJQ07672.1"/>
    </source>
</evidence>
<dbReference type="AlphaFoldDB" id="A0A6M4A8K3"/>
<dbReference type="OrthoDB" id="9182129at2"/>
<accession>A0A6M4A8K3</accession>
<reference evidence="2 3" key="1">
    <citation type="journal article" date="2019" name="Int. J. Syst. Evol. Microbiol.">
        <title>Undibacterium piscinae sp. nov., isolated from Korean shiner intestine.</title>
        <authorList>
            <person name="Lee S.Y."/>
            <person name="Kang W."/>
            <person name="Kim P.S."/>
            <person name="Kim H.S."/>
            <person name="Sung H."/>
            <person name="Shin N.R."/>
            <person name="Whon T.W."/>
            <person name="Yun J.H."/>
            <person name="Lee J.Y."/>
            <person name="Lee J.Y."/>
            <person name="Jung M.J."/>
            <person name="Jeong Y.S."/>
            <person name="Tak E.J."/>
            <person name="Han J.E."/>
            <person name="Hyun D.W."/>
            <person name="Kang M.S."/>
            <person name="Lee K.E."/>
            <person name="Lee B.H."/>
            <person name="Bae J.W."/>
        </authorList>
    </citation>
    <scope>NUCLEOTIDE SEQUENCE [LARGE SCALE GENOMIC DNA]</scope>
    <source>
        <strain evidence="2 3">S11R28</strain>
    </source>
</reference>